<proteinExistence type="inferred from homology"/>
<evidence type="ECO:0000256" key="3">
    <source>
        <dbReference type="ARBA" id="ARBA00022750"/>
    </source>
</evidence>
<dbReference type="GO" id="GO:0004190">
    <property type="term" value="F:aspartic-type endopeptidase activity"/>
    <property type="evidence" value="ECO:0007669"/>
    <property type="project" value="UniProtKB-KW"/>
</dbReference>
<dbReference type="SUPFAM" id="SSF53163">
    <property type="entry name" value="HybD-like"/>
    <property type="match status" value="1"/>
</dbReference>
<dbReference type="PANTHER" id="PTHR30302:SF1">
    <property type="entry name" value="HYDROGENASE 2 MATURATION PROTEASE"/>
    <property type="match status" value="1"/>
</dbReference>
<dbReference type="Gene3D" id="3.40.50.1450">
    <property type="entry name" value="HybD-like"/>
    <property type="match status" value="1"/>
</dbReference>
<dbReference type="CDD" id="cd00518">
    <property type="entry name" value="H2MP"/>
    <property type="match status" value="1"/>
</dbReference>
<comment type="caution">
    <text evidence="5">The sequence shown here is derived from an EMBL/GenBank/DDBJ whole genome shotgun (WGS) entry which is preliminary data.</text>
</comment>
<accession>A0A2P5P5S1</accession>
<evidence type="ECO:0000313" key="6">
    <source>
        <dbReference type="Proteomes" id="UP000235653"/>
    </source>
</evidence>
<name>A0A2P5P5S1_9CHLR</name>
<dbReference type="InterPro" id="IPR023430">
    <property type="entry name" value="Pept_HybD-like_dom_sf"/>
</dbReference>
<sequence length="179" mass="19304">MEDQNKSKMTLILGAGNIAAGDEGFGVHVARRLAKMELPEGVRVLEGGIGGFDLLGPLEGVDRLIVVDIMALDQPAGDLFLFKPGGTSIEPGKKVVSFHQVGILELIQIAAIIGRNPEVYFLVTPPETMDWSFDLSPVLSKAADEAVEFLENIIKDDFAGLKKYVTSFPTIYSLASIQT</sequence>
<keyword evidence="2" id="KW-0645">Protease</keyword>
<comment type="similarity">
    <text evidence="1">Belongs to the peptidase A31 family.</text>
</comment>
<dbReference type="InterPro" id="IPR000671">
    <property type="entry name" value="Peptidase_A31"/>
</dbReference>
<dbReference type="RefSeq" id="WP_102330649.1">
    <property type="nucleotide sequence ID" value="NZ_CP058566.2"/>
</dbReference>
<dbReference type="OrthoDB" id="9794619at2"/>
<evidence type="ECO:0000256" key="4">
    <source>
        <dbReference type="ARBA" id="ARBA00022801"/>
    </source>
</evidence>
<reference evidence="5 6" key="1">
    <citation type="journal article" date="2017" name="ISME J.">
        <title>Grape pomace compost harbors organohalide-respiring Dehalogenimonas species with novel reductive dehalogenase genes.</title>
        <authorList>
            <person name="Yang Y."/>
            <person name="Higgins S.A."/>
            <person name="Yan J."/>
            <person name="Simsir B."/>
            <person name="Chourey K."/>
            <person name="Iyer R."/>
            <person name="Hettich R.L."/>
            <person name="Baldwin B."/>
            <person name="Ogles D.M."/>
            <person name="Loffler F.E."/>
        </authorList>
    </citation>
    <scope>NUCLEOTIDE SEQUENCE [LARGE SCALE GENOMIC DNA]</scope>
    <source>
        <strain evidence="5 6">GP</strain>
    </source>
</reference>
<evidence type="ECO:0000256" key="1">
    <source>
        <dbReference type="ARBA" id="ARBA00006814"/>
    </source>
</evidence>
<dbReference type="PRINTS" id="PR00446">
    <property type="entry name" value="HYDRGNUPTAKE"/>
</dbReference>
<dbReference type="PANTHER" id="PTHR30302">
    <property type="entry name" value="HYDROGENASE 1 MATURATION PROTEASE"/>
    <property type="match status" value="1"/>
</dbReference>
<evidence type="ECO:0000313" key="5">
    <source>
        <dbReference type="EMBL" id="PPD57637.1"/>
    </source>
</evidence>
<keyword evidence="3" id="KW-0064">Aspartyl protease</keyword>
<dbReference type="Proteomes" id="UP000235653">
    <property type="component" value="Unassembled WGS sequence"/>
</dbReference>
<organism evidence="5 6">
    <name type="scientific">Dehalogenimonas etheniformans</name>
    <dbReference type="NCBI Taxonomy" id="1536648"/>
    <lineage>
        <taxon>Bacteria</taxon>
        <taxon>Bacillati</taxon>
        <taxon>Chloroflexota</taxon>
        <taxon>Dehalococcoidia</taxon>
        <taxon>Dehalococcoidales</taxon>
        <taxon>Dehalococcoidaceae</taxon>
        <taxon>Dehalogenimonas</taxon>
    </lineage>
</organism>
<dbReference type="Pfam" id="PF01750">
    <property type="entry name" value="HycI"/>
    <property type="match status" value="1"/>
</dbReference>
<keyword evidence="4" id="KW-0378">Hydrolase</keyword>
<protein>
    <recommendedName>
        <fullName evidence="7">Hydrogenase maturation protease</fullName>
    </recommendedName>
</protein>
<keyword evidence="6" id="KW-1185">Reference proteome</keyword>
<dbReference type="AlphaFoldDB" id="A0A2P5P5S1"/>
<dbReference type="GO" id="GO:0016485">
    <property type="term" value="P:protein processing"/>
    <property type="evidence" value="ECO:0007669"/>
    <property type="project" value="TreeGrafter"/>
</dbReference>
<evidence type="ECO:0008006" key="7">
    <source>
        <dbReference type="Google" id="ProtNLM"/>
    </source>
</evidence>
<gene>
    <name evidence="5" type="ORF">JP09_007800</name>
</gene>
<dbReference type="EMBL" id="JQAN02000011">
    <property type="protein sequence ID" value="PPD57637.1"/>
    <property type="molecule type" value="Genomic_DNA"/>
</dbReference>
<dbReference type="NCBIfam" id="TIGR00072">
    <property type="entry name" value="hydrog_prot"/>
    <property type="match status" value="1"/>
</dbReference>
<evidence type="ECO:0000256" key="2">
    <source>
        <dbReference type="ARBA" id="ARBA00022670"/>
    </source>
</evidence>
<dbReference type="GO" id="GO:0008047">
    <property type="term" value="F:enzyme activator activity"/>
    <property type="evidence" value="ECO:0007669"/>
    <property type="project" value="InterPro"/>
</dbReference>